<dbReference type="InterPro" id="IPR012337">
    <property type="entry name" value="RNaseH-like_sf"/>
</dbReference>
<dbReference type="InterPro" id="IPR002562">
    <property type="entry name" value="3'-5'_exonuclease_dom"/>
</dbReference>
<sequence length="363" mass="39664">MLLSFVLQIATNNKVYLFDILLLGAKAFKNGLSMTLENKHILKVVHDCRSMAACLLTQYGVSLTNIFDTQVADVAHFYMETGGFLPDRVSTLQEVVALHLEVPLSRLEALNLMSEISKENKKVWHVRPCPLSLLKMMVFSVIYLQPLRLVLLDGLMSDITSLMDSYLEISLQEMVPTQHIGSSNRLALPSELRRLEQKKQERRQRAVDMYPLTADGLLLRFSPKPLKDPIFQADLNTPLPATAVQPAAQMVPSSVSSLPRTIPAGNPGRVQIVGPTSIADLSGGGNHFLQMFTHTAGAPSGVTKAYMGSRRAENPIPGAAASSLGGRRAADRDPIEDCTGSFPDCAVTLGRGHFFHRPGGHLA</sequence>
<dbReference type="GO" id="GO:0008408">
    <property type="term" value="F:3'-5' exonuclease activity"/>
    <property type="evidence" value="ECO:0007669"/>
    <property type="project" value="InterPro"/>
</dbReference>
<comment type="caution">
    <text evidence="3">The sequence shown here is derived from an EMBL/GenBank/DDBJ whole genome shotgun (WGS) entry which is preliminary data.</text>
</comment>
<dbReference type="Gene3D" id="3.30.420.10">
    <property type="entry name" value="Ribonuclease H-like superfamily/Ribonuclease H"/>
    <property type="match status" value="1"/>
</dbReference>
<dbReference type="GO" id="GO:0003676">
    <property type="term" value="F:nucleic acid binding"/>
    <property type="evidence" value="ECO:0007669"/>
    <property type="project" value="InterPro"/>
</dbReference>
<dbReference type="STRING" id="113540.ENSSFOP00015026203"/>
<protein>
    <recommendedName>
        <fullName evidence="2">3'-5' exonuclease domain-containing protein</fullName>
    </recommendedName>
</protein>
<dbReference type="Pfam" id="PF01612">
    <property type="entry name" value="DNA_pol_A_exo1"/>
    <property type="match status" value="1"/>
</dbReference>
<dbReference type="Proteomes" id="UP000034805">
    <property type="component" value="Unassembled WGS sequence"/>
</dbReference>
<feature type="compositionally biased region" description="Low complexity" evidence="1">
    <location>
        <begin position="318"/>
        <end position="327"/>
    </location>
</feature>
<feature type="domain" description="3'-5' exonuclease" evidence="2">
    <location>
        <begin position="6"/>
        <end position="73"/>
    </location>
</feature>
<dbReference type="PANTHER" id="PTHR46628">
    <property type="entry name" value="PIRNA BIOGENESIS PROTEIN EXD1"/>
    <property type="match status" value="1"/>
</dbReference>
<dbReference type="EMBL" id="JARO02003119">
    <property type="protein sequence ID" value="KPP71134.1"/>
    <property type="molecule type" value="Genomic_DNA"/>
</dbReference>
<evidence type="ECO:0000313" key="4">
    <source>
        <dbReference type="Proteomes" id="UP000034805"/>
    </source>
</evidence>
<accession>A0A0P7YTX8</accession>
<name>A0A0P7YTX8_SCLFO</name>
<organism evidence="3 4">
    <name type="scientific">Scleropages formosus</name>
    <name type="common">Asian bonytongue</name>
    <name type="synonym">Osteoglossum formosum</name>
    <dbReference type="NCBI Taxonomy" id="113540"/>
    <lineage>
        <taxon>Eukaryota</taxon>
        <taxon>Metazoa</taxon>
        <taxon>Chordata</taxon>
        <taxon>Craniata</taxon>
        <taxon>Vertebrata</taxon>
        <taxon>Euteleostomi</taxon>
        <taxon>Actinopterygii</taxon>
        <taxon>Neopterygii</taxon>
        <taxon>Teleostei</taxon>
        <taxon>Osteoglossocephala</taxon>
        <taxon>Osteoglossomorpha</taxon>
        <taxon>Osteoglossiformes</taxon>
        <taxon>Osteoglossidae</taxon>
        <taxon>Scleropages</taxon>
    </lineage>
</organism>
<dbReference type="SUPFAM" id="SSF53098">
    <property type="entry name" value="Ribonuclease H-like"/>
    <property type="match status" value="1"/>
</dbReference>
<dbReference type="AlphaFoldDB" id="A0A0P7YTX8"/>
<evidence type="ECO:0000313" key="3">
    <source>
        <dbReference type="EMBL" id="KPP71134.1"/>
    </source>
</evidence>
<dbReference type="InterPro" id="IPR052144">
    <property type="entry name" value="piRNA_biogenesis_EXD1"/>
</dbReference>
<reference evidence="3 4" key="1">
    <citation type="submission" date="2015-08" db="EMBL/GenBank/DDBJ databases">
        <title>The genome of the Asian arowana (Scleropages formosus).</title>
        <authorList>
            <person name="Tan M.H."/>
            <person name="Gan H.M."/>
            <person name="Croft L.J."/>
            <person name="Austin C.M."/>
        </authorList>
    </citation>
    <scope>NUCLEOTIDE SEQUENCE [LARGE SCALE GENOMIC DNA]</scope>
    <source>
        <strain evidence="3">Aro1</strain>
    </source>
</reference>
<evidence type="ECO:0000259" key="2">
    <source>
        <dbReference type="Pfam" id="PF01612"/>
    </source>
</evidence>
<dbReference type="GO" id="GO:1990923">
    <property type="term" value="C:PET complex"/>
    <property type="evidence" value="ECO:0007669"/>
    <property type="project" value="TreeGrafter"/>
</dbReference>
<dbReference type="GO" id="GO:0034587">
    <property type="term" value="P:piRNA processing"/>
    <property type="evidence" value="ECO:0007669"/>
    <property type="project" value="TreeGrafter"/>
</dbReference>
<gene>
    <name evidence="3" type="ORF">Z043_109981</name>
</gene>
<dbReference type="InterPro" id="IPR036397">
    <property type="entry name" value="RNaseH_sf"/>
</dbReference>
<feature type="region of interest" description="Disordered" evidence="1">
    <location>
        <begin position="313"/>
        <end position="332"/>
    </location>
</feature>
<evidence type="ECO:0000256" key="1">
    <source>
        <dbReference type="SAM" id="MobiDB-lite"/>
    </source>
</evidence>
<proteinExistence type="predicted"/>
<dbReference type="PANTHER" id="PTHR46628:SF1">
    <property type="entry name" value="PIRNA BIOGENESIS PROTEIN EXD1"/>
    <property type="match status" value="1"/>
</dbReference>